<dbReference type="STRING" id="387005.A0A183HI94"/>
<gene>
    <name evidence="3" type="ORF">OFLC_LOCUS7205</name>
</gene>
<dbReference type="InterPro" id="IPR031692">
    <property type="entry name" value="EHD_N"/>
</dbReference>
<sequence length="119" mass="14042">MLSSALARHIRPRKMFSWLGGDSSKKKQQQDEEEGKQRVKEQRNRSRVVRPFSDYRIQPFSSPLQVEIFTFEGVLETVSDGLRKIYKQKLLPLEEYYKFHDFHSPALGKCVYCCFLILP</sequence>
<dbReference type="Gene3D" id="1.10.268.20">
    <property type="match status" value="1"/>
</dbReference>
<feature type="compositionally biased region" description="Basic and acidic residues" evidence="1">
    <location>
        <begin position="23"/>
        <end position="44"/>
    </location>
</feature>
<evidence type="ECO:0000259" key="2">
    <source>
        <dbReference type="Pfam" id="PF16880"/>
    </source>
</evidence>
<dbReference type="AlphaFoldDB" id="A0A183HI94"/>
<dbReference type="Pfam" id="PF16880">
    <property type="entry name" value="EHD_N"/>
    <property type="match status" value="1"/>
</dbReference>
<name>A0A183HI94_9BILA</name>
<reference evidence="5" key="1">
    <citation type="submission" date="2016-06" db="UniProtKB">
        <authorList>
            <consortium name="WormBaseParasite"/>
        </authorList>
    </citation>
    <scope>IDENTIFICATION</scope>
</reference>
<dbReference type="EMBL" id="UZAJ01007362">
    <property type="protein sequence ID" value="VDO49816.1"/>
    <property type="molecule type" value="Genomic_DNA"/>
</dbReference>
<protein>
    <submittedName>
        <fullName evidence="5">EHD_N domain-containing protein</fullName>
    </submittedName>
</protein>
<evidence type="ECO:0000313" key="5">
    <source>
        <dbReference type="WBParaSite" id="OFLC_0000720501-mRNA-1"/>
    </source>
</evidence>
<proteinExistence type="predicted"/>
<evidence type="ECO:0000313" key="4">
    <source>
        <dbReference type="Proteomes" id="UP000267606"/>
    </source>
</evidence>
<feature type="domain" description="EH" evidence="2">
    <location>
        <begin position="81"/>
        <end position="107"/>
    </location>
</feature>
<feature type="region of interest" description="Disordered" evidence="1">
    <location>
        <begin position="17"/>
        <end position="46"/>
    </location>
</feature>
<keyword evidence="4" id="KW-1185">Reference proteome</keyword>
<dbReference type="WBParaSite" id="OFLC_0000720501-mRNA-1">
    <property type="protein sequence ID" value="OFLC_0000720501-mRNA-1"/>
    <property type="gene ID" value="OFLC_0000720501"/>
</dbReference>
<accession>A0A183HI94</accession>
<evidence type="ECO:0000256" key="1">
    <source>
        <dbReference type="SAM" id="MobiDB-lite"/>
    </source>
</evidence>
<organism evidence="5">
    <name type="scientific">Onchocerca flexuosa</name>
    <dbReference type="NCBI Taxonomy" id="387005"/>
    <lineage>
        <taxon>Eukaryota</taxon>
        <taxon>Metazoa</taxon>
        <taxon>Ecdysozoa</taxon>
        <taxon>Nematoda</taxon>
        <taxon>Chromadorea</taxon>
        <taxon>Rhabditida</taxon>
        <taxon>Spirurina</taxon>
        <taxon>Spiruromorpha</taxon>
        <taxon>Filarioidea</taxon>
        <taxon>Onchocercidae</taxon>
        <taxon>Onchocerca</taxon>
    </lineage>
</organism>
<reference evidence="3 4" key="2">
    <citation type="submission" date="2018-11" db="EMBL/GenBank/DDBJ databases">
        <authorList>
            <consortium name="Pathogen Informatics"/>
        </authorList>
    </citation>
    <scope>NUCLEOTIDE SEQUENCE [LARGE SCALE GENOMIC DNA]</scope>
</reference>
<evidence type="ECO:0000313" key="3">
    <source>
        <dbReference type="EMBL" id="VDO49816.1"/>
    </source>
</evidence>
<dbReference type="Proteomes" id="UP000267606">
    <property type="component" value="Unassembled WGS sequence"/>
</dbReference>